<dbReference type="PROSITE" id="PS51832">
    <property type="entry name" value="HD_GYP"/>
    <property type="match status" value="1"/>
</dbReference>
<feature type="domain" description="HD-GYP" evidence="3">
    <location>
        <begin position="155"/>
        <end position="221"/>
    </location>
</feature>
<protein>
    <recommendedName>
        <fullName evidence="5">Response regulatory domain-containing protein</fullName>
    </recommendedName>
</protein>
<dbReference type="PANTHER" id="PTHR45228:SF1">
    <property type="entry name" value="CYCLIC DI-GMP PHOSPHODIESTERASE TM_0186"/>
    <property type="match status" value="1"/>
</dbReference>
<dbReference type="Gene3D" id="1.10.3210.10">
    <property type="entry name" value="Hypothetical protein af1432"/>
    <property type="match status" value="1"/>
</dbReference>
<gene>
    <name evidence="4" type="ORF">AVDCRST_MAG77-2369</name>
</gene>
<evidence type="ECO:0000259" key="2">
    <source>
        <dbReference type="PROSITE" id="PS50110"/>
    </source>
</evidence>
<dbReference type="SUPFAM" id="SSF52172">
    <property type="entry name" value="CheY-like"/>
    <property type="match status" value="1"/>
</dbReference>
<reference evidence="4" key="1">
    <citation type="submission" date="2020-02" db="EMBL/GenBank/DDBJ databases">
        <authorList>
            <person name="Meier V. D."/>
        </authorList>
    </citation>
    <scope>NUCLEOTIDE SEQUENCE</scope>
    <source>
        <strain evidence="4">AVDCRST_MAG77</strain>
    </source>
</reference>
<dbReference type="AlphaFoldDB" id="A0A6J4INF9"/>
<dbReference type="Gene3D" id="3.40.50.2300">
    <property type="match status" value="1"/>
</dbReference>
<dbReference type="Pfam" id="PF00072">
    <property type="entry name" value="Response_reg"/>
    <property type="match status" value="1"/>
</dbReference>
<dbReference type="InterPro" id="IPR011006">
    <property type="entry name" value="CheY-like_superfamily"/>
</dbReference>
<evidence type="ECO:0000313" key="4">
    <source>
        <dbReference type="EMBL" id="CAA9254541.1"/>
    </source>
</evidence>
<dbReference type="GO" id="GO:0000160">
    <property type="term" value="P:phosphorelay signal transduction system"/>
    <property type="evidence" value="ECO:0007669"/>
    <property type="project" value="InterPro"/>
</dbReference>
<sequence length="221" mass="24547">MDQGSVHSARILIIDDQLTNVRLLEMILRTAGFTAVHGSTDPEQAGLLFVEYAPDLVLLDLHMPRVDGFMVLEQIKHLITPGDFLPVVILSGDATREAKQRALAGGAKDFLTKPFDATEVLLRIRNLLDTRSLHLRLREHNRLLEDKVLERTRDLEQAQREIIERLALAAEYRDDDTGQHTYRVGHSTALLANALGLGAARAELLRQAAPSMTSARSASQT</sequence>
<evidence type="ECO:0008006" key="5">
    <source>
        <dbReference type="Google" id="ProtNLM"/>
    </source>
</evidence>
<name>A0A6J4INF9_9CHLR</name>
<dbReference type="SMART" id="SM00448">
    <property type="entry name" value="REC"/>
    <property type="match status" value="1"/>
</dbReference>
<feature type="domain" description="Response regulatory" evidence="2">
    <location>
        <begin position="10"/>
        <end position="128"/>
    </location>
</feature>
<dbReference type="InterPro" id="IPR037522">
    <property type="entry name" value="HD_GYP_dom"/>
</dbReference>
<dbReference type="PANTHER" id="PTHR45228">
    <property type="entry name" value="CYCLIC DI-GMP PHOSPHODIESTERASE TM_0186-RELATED"/>
    <property type="match status" value="1"/>
</dbReference>
<proteinExistence type="predicted"/>
<dbReference type="InterPro" id="IPR052020">
    <property type="entry name" value="Cyclic_di-GMP/3'3'-cGAMP_PDE"/>
</dbReference>
<dbReference type="InterPro" id="IPR001789">
    <property type="entry name" value="Sig_transdc_resp-reg_receiver"/>
</dbReference>
<accession>A0A6J4INF9</accession>
<dbReference type="EMBL" id="CADCTC010000137">
    <property type="protein sequence ID" value="CAA9254541.1"/>
    <property type="molecule type" value="Genomic_DNA"/>
</dbReference>
<dbReference type="PROSITE" id="PS50110">
    <property type="entry name" value="RESPONSE_REGULATORY"/>
    <property type="match status" value="1"/>
</dbReference>
<evidence type="ECO:0000256" key="1">
    <source>
        <dbReference type="PROSITE-ProRule" id="PRU00169"/>
    </source>
</evidence>
<evidence type="ECO:0000259" key="3">
    <source>
        <dbReference type="PROSITE" id="PS51832"/>
    </source>
</evidence>
<keyword evidence="1" id="KW-0597">Phosphoprotein</keyword>
<organism evidence="4">
    <name type="scientific">uncultured Chloroflexota bacterium</name>
    <dbReference type="NCBI Taxonomy" id="166587"/>
    <lineage>
        <taxon>Bacteria</taxon>
        <taxon>Bacillati</taxon>
        <taxon>Chloroflexota</taxon>
        <taxon>environmental samples</taxon>
    </lineage>
</organism>
<feature type="modified residue" description="4-aspartylphosphate" evidence="1">
    <location>
        <position position="60"/>
    </location>
</feature>